<keyword evidence="9 12" id="KW-0472">Membrane</keyword>
<dbReference type="InterPro" id="IPR006202">
    <property type="entry name" value="Neur_chan_lig-bd"/>
</dbReference>
<accession>A0A922HJ62</accession>
<comment type="caution">
    <text evidence="16">The sequence shown here is derived from an EMBL/GenBank/DDBJ whole genome shotgun (WGS) entry which is preliminary data.</text>
</comment>
<evidence type="ECO:0000256" key="1">
    <source>
        <dbReference type="ARBA" id="ARBA00004141"/>
    </source>
</evidence>
<evidence type="ECO:0000256" key="2">
    <source>
        <dbReference type="ARBA" id="ARBA00004236"/>
    </source>
</evidence>
<evidence type="ECO:0000256" key="4">
    <source>
        <dbReference type="ARBA" id="ARBA00022475"/>
    </source>
</evidence>
<evidence type="ECO:0000313" key="15">
    <source>
        <dbReference type="EMBL" id="KAH7644177.1"/>
    </source>
</evidence>
<evidence type="ECO:0000256" key="5">
    <source>
        <dbReference type="ARBA" id="ARBA00022692"/>
    </source>
</evidence>
<protein>
    <submittedName>
        <fullName evidence="16">Glycine receptor subunit alpha-3</fullName>
    </submittedName>
    <submittedName>
        <fullName evidence="15">Ph gated chloride channel</fullName>
    </submittedName>
</protein>
<feature type="domain" description="Neurotransmitter-gated ion-channel ligand-binding" evidence="13">
    <location>
        <begin position="67"/>
        <end position="263"/>
    </location>
</feature>
<feature type="transmembrane region" description="Helical" evidence="12">
    <location>
        <begin position="329"/>
        <end position="350"/>
    </location>
</feature>
<evidence type="ECO:0000259" key="14">
    <source>
        <dbReference type="Pfam" id="PF02932"/>
    </source>
</evidence>
<dbReference type="PANTHER" id="PTHR18945">
    <property type="entry name" value="NEUROTRANSMITTER GATED ION CHANNEL"/>
    <property type="match status" value="1"/>
</dbReference>
<keyword evidence="3" id="KW-0813">Transport</keyword>
<dbReference type="Gene3D" id="2.70.170.10">
    <property type="entry name" value="Neurotransmitter-gated ion-channel ligand-binding domain"/>
    <property type="match status" value="1"/>
</dbReference>
<evidence type="ECO:0000256" key="7">
    <source>
        <dbReference type="ARBA" id="ARBA00022989"/>
    </source>
</evidence>
<feature type="transmembrane region" description="Helical" evidence="12">
    <location>
        <begin position="268"/>
        <end position="288"/>
    </location>
</feature>
<evidence type="ECO:0000256" key="11">
    <source>
        <dbReference type="SAM" id="MobiDB-lite"/>
    </source>
</evidence>
<dbReference type="InterPro" id="IPR006201">
    <property type="entry name" value="Neur_channel"/>
</dbReference>
<dbReference type="EMBL" id="ASGP02000008">
    <property type="protein sequence ID" value="KAH9493954.1"/>
    <property type="molecule type" value="Genomic_DNA"/>
</dbReference>
<evidence type="ECO:0000256" key="12">
    <source>
        <dbReference type="SAM" id="Phobius"/>
    </source>
</evidence>
<feature type="transmembrane region" description="Helical" evidence="12">
    <location>
        <begin position="12"/>
        <end position="31"/>
    </location>
</feature>
<dbReference type="GO" id="GO:0005254">
    <property type="term" value="F:chloride channel activity"/>
    <property type="evidence" value="ECO:0007669"/>
    <property type="project" value="UniProtKB-ARBA"/>
</dbReference>
<evidence type="ECO:0000256" key="6">
    <source>
        <dbReference type="ARBA" id="ARBA00022729"/>
    </source>
</evidence>
<comment type="subcellular location">
    <subcellularLocation>
        <location evidence="2">Cell membrane</location>
    </subcellularLocation>
    <subcellularLocation>
        <location evidence="1">Membrane</location>
        <topology evidence="1">Multi-pass membrane protein</topology>
    </subcellularLocation>
</comment>
<feature type="domain" description="Neurotransmitter-gated ion-channel transmembrane" evidence="14">
    <location>
        <begin position="272"/>
        <end position="522"/>
    </location>
</feature>
<proteinExistence type="predicted"/>
<evidence type="ECO:0000313" key="16">
    <source>
        <dbReference type="EMBL" id="KAH9493954.1"/>
    </source>
</evidence>
<reference evidence="15" key="3">
    <citation type="journal article" date="2021" name="World Allergy Organ. J.">
        <title>Chromosome-level assembly of Dermatophagoides farinae genome and transcriptome reveals two novel allergens Der f 37 and Der f 39.</title>
        <authorList>
            <person name="Chen J."/>
            <person name="Cai Z."/>
            <person name="Fan D."/>
            <person name="Hu J."/>
            <person name="Hou Y."/>
            <person name="He Y."/>
            <person name="Zhang Z."/>
            <person name="Zhao Z."/>
            <person name="Gao P."/>
            <person name="Hu W."/>
            <person name="Sun J."/>
            <person name="Li J."/>
            <person name="Ji K."/>
        </authorList>
    </citation>
    <scope>NUCLEOTIDE SEQUENCE</scope>
    <source>
        <strain evidence="15">JKM2019</strain>
    </source>
</reference>
<gene>
    <name evidence="16" type="primary">GLRA3_7</name>
    <name evidence="16" type="ORF">DERF_014678</name>
    <name evidence="15" type="ORF">HUG17_6539</name>
</gene>
<dbReference type="PRINTS" id="PR00253">
    <property type="entry name" value="GABAARECEPTR"/>
</dbReference>
<feature type="transmembrane region" description="Helical" evidence="12">
    <location>
        <begin position="508"/>
        <end position="524"/>
    </location>
</feature>
<evidence type="ECO:0000313" key="17">
    <source>
        <dbReference type="Proteomes" id="UP000790347"/>
    </source>
</evidence>
<name>A0A922HJ62_DERFA</name>
<dbReference type="SUPFAM" id="SSF90112">
    <property type="entry name" value="Neurotransmitter-gated ion-channel transmembrane pore"/>
    <property type="match status" value="1"/>
</dbReference>
<evidence type="ECO:0000256" key="9">
    <source>
        <dbReference type="ARBA" id="ARBA00023136"/>
    </source>
</evidence>
<keyword evidence="7 12" id="KW-1133">Transmembrane helix</keyword>
<reference evidence="15" key="2">
    <citation type="submission" date="2020-06" db="EMBL/GenBank/DDBJ databases">
        <authorList>
            <person name="Ji K."/>
            <person name="Li J."/>
        </authorList>
    </citation>
    <scope>NUCLEOTIDE SEQUENCE</scope>
    <source>
        <strain evidence="15">JKM2019</strain>
        <tissue evidence="15">Whole body</tissue>
    </source>
</reference>
<dbReference type="InterPro" id="IPR036719">
    <property type="entry name" value="Neuro-gated_channel_TM_sf"/>
</dbReference>
<dbReference type="GO" id="GO:0005230">
    <property type="term" value="F:extracellular ligand-gated monoatomic ion channel activity"/>
    <property type="evidence" value="ECO:0007669"/>
    <property type="project" value="InterPro"/>
</dbReference>
<reference evidence="16" key="1">
    <citation type="submission" date="2013-05" db="EMBL/GenBank/DDBJ databases">
        <authorList>
            <person name="Yim A.K.Y."/>
            <person name="Chan T.F."/>
            <person name="Ji K.M."/>
            <person name="Liu X.Y."/>
            <person name="Zhou J.W."/>
            <person name="Li R.Q."/>
            <person name="Yang K.Y."/>
            <person name="Li J."/>
            <person name="Li M."/>
            <person name="Law P.T.W."/>
            <person name="Wu Y.L."/>
            <person name="Cai Z.L."/>
            <person name="Qin H."/>
            <person name="Bao Y."/>
            <person name="Leung R.K.K."/>
            <person name="Ng P.K.S."/>
            <person name="Zou J."/>
            <person name="Zhong X.J."/>
            <person name="Ran P.X."/>
            <person name="Zhong N.S."/>
            <person name="Liu Z.G."/>
            <person name="Tsui S.K.W."/>
        </authorList>
    </citation>
    <scope>NUCLEOTIDE SEQUENCE</scope>
    <source>
        <strain evidence="16">Derf</strain>
        <tissue evidence="16">Whole organism</tissue>
    </source>
</reference>
<dbReference type="AlphaFoldDB" id="A0A922HJ62"/>
<feature type="region of interest" description="Disordered" evidence="11">
    <location>
        <begin position="454"/>
        <end position="484"/>
    </location>
</feature>
<dbReference type="GO" id="GO:0005886">
    <property type="term" value="C:plasma membrane"/>
    <property type="evidence" value="ECO:0007669"/>
    <property type="project" value="UniProtKB-SubCell"/>
</dbReference>
<dbReference type="GO" id="GO:0099095">
    <property type="term" value="F:ligand-gated monoatomic anion channel activity"/>
    <property type="evidence" value="ECO:0007669"/>
    <property type="project" value="UniProtKB-ARBA"/>
</dbReference>
<feature type="compositionally biased region" description="Low complexity" evidence="11">
    <location>
        <begin position="454"/>
        <end position="483"/>
    </location>
</feature>
<keyword evidence="6" id="KW-0732">Signal</keyword>
<dbReference type="InterPro" id="IPR006029">
    <property type="entry name" value="Neurotrans-gated_channel_TM"/>
</dbReference>
<keyword evidence="5 12" id="KW-0812">Transmembrane</keyword>
<keyword evidence="10" id="KW-0407">Ion channel</keyword>
<keyword evidence="8" id="KW-0406">Ion transport</keyword>
<dbReference type="Gene3D" id="1.20.58.390">
    <property type="entry name" value="Neurotransmitter-gated ion-channel transmembrane domain"/>
    <property type="match status" value="1"/>
</dbReference>
<reference evidence="16" key="4">
    <citation type="journal article" date="2022" name="Res Sq">
        <title>Comparative Genomics Reveals Insights into the Divergent Evolution of Astigmatic Mites and Household Pest Adaptations.</title>
        <authorList>
            <person name="Xiong Q."/>
            <person name="Wan A.T.-Y."/>
            <person name="Liu X.-Y."/>
            <person name="Fung C.S.-H."/>
            <person name="Xiao X."/>
            <person name="Malainual N."/>
            <person name="Hou J."/>
            <person name="Wang L."/>
            <person name="Wang M."/>
            <person name="Yang K."/>
            <person name="Cui Y."/>
            <person name="Leung E."/>
            <person name="Nong W."/>
            <person name="Shin S.-K."/>
            <person name="Au S."/>
            <person name="Jeong K.Y."/>
            <person name="Chew F.T."/>
            <person name="Hui J."/>
            <person name="Leung T.F."/>
            <person name="Tungtrongchitr A."/>
            <person name="Zhong N."/>
            <person name="Liu Z."/>
            <person name="Tsui S."/>
        </authorList>
    </citation>
    <scope>NUCLEOTIDE SEQUENCE</scope>
    <source>
        <strain evidence="16">Derf</strain>
        <tissue evidence="16">Whole organism</tissue>
    </source>
</reference>
<dbReference type="EMBL" id="SDOV01000002">
    <property type="protein sequence ID" value="KAH7644177.1"/>
    <property type="molecule type" value="Genomic_DNA"/>
</dbReference>
<dbReference type="CDD" id="cd19049">
    <property type="entry name" value="LGIC_TM_anion"/>
    <property type="match status" value="1"/>
</dbReference>
<dbReference type="Pfam" id="PF02931">
    <property type="entry name" value="Neur_chan_LBD"/>
    <property type="match status" value="1"/>
</dbReference>
<evidence type="ECO:0000256" key="10">
    <source>
        <dbReference type="ARBA" id="ARBA00023303"/>
    </source>
</evidence>
<dbReference type="SUPFAM" id="SSF63712">
    <property type="entry name" value="Nicotinic receptor ligand binding domain-like"/>
    <property type="match status" value="1"/>
</dbReference>
<keyword evidence="16" id="KW-0675">Receptor</keyword>
<dbReference type="InterPro" id="IPR036734">
    <property type="entry name" value="Neur_chan_lig-bd_sf"/>
</dbReference>
<sequence>MFYLSLLFIGQKFYLVIIAIITIIVIVDTIVSADGGDLSTPTQQQQQRQQEQYTVQLLNDSIQINSSIYHKWIRPLWNTEQCVNISVNMKMDPIATYKDIESLLEIQAIYEFHWNDSRLTFSCEMVKEIIGTHYFTDIWTPNLRVSRVDDIDVFGSKTLSKLTFLRIGCDGDVSIRYRTNLNLICVMNYQSYPFDNQTCYIHLISSDLSIKHLILKWNDSQLIEDGFQITGHSIQGYSISEHNKHIQKETFSMLTVELNVKRQFVHSMFTLFLPSMLIVATSWISFWIDITSAPSRTSIGVTTMLALVTVSKEAKQTIPKVSYVKAIDLWFAGCIVSIFCTLIEYVYVCYVHREERNKLKVRKRIKRSLSVASFLSPMDNNMNVNDNKQDGQNVIYQRQNSCGLFATNGSNSNYNNLLLAPTLSTIKTDHELNQRRLNLARRFSYACPSTFIQQQQQQQQQQIPNNQQQSPPSPSPSQMNNNNYDSISMILKDTPQEIAESIDRKCRYLFPLAFILFNLIYWSYL</sequence>
<organism evidence="16 17">
    <name type="scientific">Dermatophagoides farinae</name>
    <name type="common">American house dust mite</name>
    <dbReference type="NCBI Taxonomy" id="6954"/>
    <lineage>
        <taxon>Eukaryota</taxon>
        <taxon>Metazoa</taxon>
        <taxon>Ecdysozoa</taxon>
        <taxon>Arthropoda</taxon>
        <taxon>Chelicerata</taxon>
        <taxon>Arachnida</taxon>
        <taxon>Acari</taxon>
        <taxon>Acariformes</taxon>
        <taxon>Sarcoptiformes</taxon>
        <taxon>Astigmata</taxon>
        <taxon>Psoroptidia</taxon>
        <taxon>Analgoidea</taxon>
        <taxon>Pyroglyphidae</taxon>
        <taxon>Dermatophagoidinae</taxon>
        <taxon>Dermatophagoides</taxon>
    </lineage>
</organism>
<evidence type="ECO:0000259" key="13">
    <source>
        <dbReference type="Pfam" id="PF02931"/>
    </source>
</evidence>
<dbReference type="Pfam" id="PF02932">
    <property type="entry name" value="Neur_chan_memb"/>
    <property type="match status" value="1"/>
</dbReference>
<dbReference type="Proteomes" id="UP000828236">
    <property type="component" value="Unassembled WGS sequence"/>
</dbReference>
<evidence type="ECO:0000256" key="3">
    <source>
        <dbReference type="ARBA" id="ARBA00022448"/>
    </source>
</evidence>
<evidence type="ECO:0000256" key="8">
    <source>
        <dbReference type="ARBA" id="ARBA00023065"/>
    </source>
</evidence>
<dbReference type="GO" id="GO:0004888">
    <property type="term" value="F:transmembrane signaling receptor activity"/>
    <property type="evidence" value="ECO:0007669"/>
    <property type="project" value="InterPro"/>
</dbReference>
<keyword evidence="4" id="KW-1003">Cell membrane</keyword>
<dbReference type="InterPro" id="IPR038050">
    <property type="entry name" value="Neuro_actylchol_rec"/>
</dbReference>
<dbReference type="InterPro" id="IPR006028">
    <property type="entry name" value="GABAA/Glycine_rcpt"/>
</dbReference>
<keyword evidence="17" id="KW-1185">Reference proteome</keyword>
<dbReference type="Proteomes" id="UP000790347">
    <property type="component" value="Unassembled WGS sequence"/>
</dbReference>